<name>A0A4W5R0F3_9TELE</name>
<evidence type="ECO:0000313" key="2">
    <source>
        <dbReference type="Ensembl" id="ENSHHUP00000083426.1"/>
    </source>
</evidence>
<dbReference type="PANTHER" id="PTHR47403">
    <property type="entry name" value="LOC100145250 PROTEIN"/>
    <property type="match status" value="1"/>
</dbReference>
<dbReference type="PANTHER" id="PTHR47403:SF2">
    <property type="entry name" value="N-ACETYLTRANSFERASE 16,-LIKE"/>
    <property type="match status" value="1"/>
</dbReference>
<dbReference type="PROSITE" id="PS51186">
    <property type="entry name" value="GNAT"/>
    <property type="match status" value="1"/>
</dbReference>
<evidence type="ECO:0000259" key="1">
    <source>
        <dbReference type="PROSITE" id="PS51186"/>
    </source>
</evidence>
<sequence>MIIFLHDIFGELARRLKGSQDSGLWDRRRVFWANCANMVITQLFKRTETMAGSCVGESDGLTFWVAEQKDYDDVMSISVKIYGGNDYLPHRYASWMTEPDRVVILGRKDGKLVALESGLIVDEGCTVVVEGLRVCPSERGRGVARVIQRFADQYIQQLYPSVRTKRQTKADDPSAGPTQTLSNFTELGRRAALSFIGEADSFEGFISHLKNKLHSTTGSDPGVSVPQMVLIEDEQHLKNILLDPELPSRVQLPGGAIIQDWQPLQPIKGNLEILARRNLTWLADKLERPAFLSFYTPPYPIPYKGGSLRFNIDMFGTDLASAKRALAGHFEKVRERRQLKGRVMVHVYLNKSLWEGVREFCEGYTGVRRCREYWEQLFLERGM</sequence>
<keyword evidence="3" id="KW-1185">Reference proteome</keyword>
<proteinExistence type="predicted"/>
<dbReference type="InterPro" id="IPR056483">
    <property type="entry name" value="Hisat_C"/>
</dbReference>
<reference evidence="3" key="1">
    <citation type="submission" date="2018-06" db="EMBL/GenBank/DDBJ databases">
        <title>Genome assembly of Danube salmon.</title>
        <authorList>
            <person name="Macqueen D.J."/>
            <person name="Gundappa M.K."/>
        </authorList>
    </citation>
    <scope>NUCLEOTIDE SEQUENCE [LARGE SCALE GENOMIC DNA]</scope>
</reference>
<reference evidence="2" key="3">
    <citation type="submission" date="2025-09" db="UniProtKB">
        <authorList>
            <consortium name="Ensembl"/>
        </authorList>
    </citation>
    <scope>IDENTIFICATION</scope>
</reference>
<dbReference type="SUPFAM" id="SSF55729">
    <property type="entry name" value="Acyl-CoA N-acyltransferases (Nat)"/>
    <property type="match status" value="1"/>
</dbReference>
<organism evidence="2 3">
    <name type="scientific">Hucho hucho</name>
    <name type="common">huchen</name>
    <dbReference type="NCBI Taxonomy" id="62062"/>
    <lineage>
        <taxon>Eukaryota</taxon>
        <taxon>Metazoa</taxon>
        <taxon>Chordata</taxon>
        <taxon>Craniata</taxon>
        <taxon>Vertebrata</taxon>
        <taxon>Euteleostomi</taxon>
        <taxon>Actinopterygii</taxon>
        <taxon>Neopterygii</taxon>
        <taxon>Teleostei</taxon>
        <taxon>Protacanthopterygii</taxon>
        <taxon>Salmoniformes</taxon>
        <taxon>Salmonidae</taxon>
        <taxon>Salmoninae</taxon>
        <taxon>Hucho</taxon>
    </lineage>
</organism>
<reference evidence="2" key="2">
    <citation type="submission" date="2025-08" db="UniProtKB">
        <authorList>
            <consortium name="Ensembl"/>
        </authorList>
    </citation>
    <scope>IDENTIFICATION</scope>
</reference>
<dbReference type="AlphaFoldDB" id="A0A4W5R0F3"/>
<dbReference type="Ensembl" id="ENSHHUT00000086052.1">
    <property type="protein sequence ID" value="ENSHHUP00000083426.1"/>
    <property type="gene ID" value="ENSHHUG00000048414.1"/>
</dbReference>
<dbReference type="Gene3D" id="3.40.630.30">
    <property type="match status" value="1"/>
</dbReference>
<dbReference type="Proteomes" id="UP000314982">
    <property type="component" value="Unassembled WGS sequence"/>
</dbReference>
<accession>A0A4W5R0F3</accession>
<dbReference type="InterPro" id="IPR000182">
    <property type="entry name" value="GNAT_dom"/>
</dbReference>
<dbReference type="GO" id="GO:0016747">
    <property type="term" value="F:acyltransferase activity, transferring groups other than amino-acyl groups"/>
    <property type="evidence" value="ECO:0007669"/>
    <property type="project" value="InterPro"/>
</dbReference>
<evidence type="ECO:0000313" key="3">
    <source>
        <dbReference type="Proteomes" id="UP000314982"/>
    </source>
</evidence>
<protein>
    <submittedName>
        <fullName evidence="2">N-acetyltransferase 16, like</fullName>
    </submittedName>
</protein>
<dbReference type="Pfam" id="PF24066">
    <property type="entry name" value="Hisat_C"/>
    <property type="match status" value="1"/>
</dbReference>
<feature type="domain" description="N-acetyltransferase" evidence="1">
    <location>
        <begin position="61"/>
        <end position="215"/>
    </location>
</feature>
<dbReference type="InterPro" id="IPR016181">
    <property type="entry name" value="Acyl_CoA_acyltransferase"/>
</dbReference>
<dbReference type="GeneTree" id="ENSGT00390000016398"/>